<dbReference type="InterPro" id="IPR004242">
    <property type="entry name" value="Transposase_21"/>
</dbReference>
<dbReference type="InterPro" id="IPR025452">
    <property type="entry name" value="DUF4218"/>
</dbReference>
<evidence type="ECO:0000259" key="1">
    <source>
        <dbReference type="Pfam" id="PF13960"/>
    </source>
</evidence>
<dbReference type="AlphaFoldDB" id="A0ABD3BG34"/>
<evidence type="ECO:0000313" key="3">
    <source>
        <dbReference type="Proteomes" id="UP001632038"/>
    </source>
</evidence>
<dbReference type="PANTHER" id="PTHR10775">
    <property type="entry name" value="OS08G0208400 PROTEIN"/>
    <property type="match status" value="1"/>
</dbReference>
<name>A0ABD3BG34_9LAMI</name>
<dbReference type="Pfam" id="PF13960">
    <property type="entry name" value="DUF4218"/>
    <property type="match status" value="1"/>
</dbReference>
<reference evidence="3" key="1">
    <citation type="journal article" date="2024" name="IScience">
        <title>Strigolactones Initiate the Formation of Haustorium-like Structures in Castilleja.</title>
        <authorList>
            <person name="Buerger M."/>
            <person name="Peterson D."/>
            <person name="Chory J."/>
        </authorList>
    </citation>
    <scope>NUCLEOTIDE SEQUENCE [LARGE SCALE GENOMIC DNA]</scope>
</reference>
<accession>A0ABD3BG34</accession>
<dbReference type="EMBL" id="JAVIJP010000099">
    <property type="protein sequence ID" value="KAL3616016.1"/>
    <property type="molecule type" value="Genomic_DNA"/>
</dbReference>
<comment type="caution">
    <text evidence="2">The sequence shown here is derived from an EMBL/GenBank/DDBJ whole genome shotgun (WGS) entry which is preliminary data.</text>
</comment>
<dbReference type="Proteomes" id="UP001632038">
    <property type="component" value="Unassembled WGS sequence"/>
</dbReference>
<gene>
    <name evidence="2" type="ORF">CASFOL_040310</name>
</gene>
<organism evidence="2 3">
    <name type="scientific">Castilleja foliolosa</name>
    <dbReference type="NCBI Taxonomy" id="1961234"/>
    <lineage>
        <taxon>Eukaryota</taxon>
        <taxon>Viridiplantae</taxon>
        <taxon>Streptophyta</taxon>
        <taxon>Embryophyta</taxon>
        <taxon>Tracheophyta</taxon>
        <taxon>Spermatophyta</taxon>
        <taxon>Magnoliopsida</taxon>
        <taxon>eudicotyledons</taxon>
        <taxon>Gunneridae</taxon>
        <taxon>Pentapetalae</taxon>
        <taxon>asterids</taxon>
        <taxon>lamiids</taxon>
        <taxon>Lamiales</taxon>
        <taxon>Orobanchaceae</taxon>
        <taxon>Pedicularideae</taxon>
        <taxon>Castillejinae</taxon>
        <taxon>Castilleja</taxon>
    </lineage>
</organism>
<dbReference type="Pfam" id="PF02992">
    <property type="entry name" value="Transposase_21"/>
    <property type="match status" value="1"/>
</dbReference>
<keyword evidence="3" id="KW-1185">Reference proteome</keyword>
<dbReference type="PANTHER" id="PTHR10775:SF185">
    <property type="entry name" value="OS08G0208400 PROTEIN"/>
    <property type="match status" value="1"/>
</dbReference>
<proteinExistence type="predicted"/>
<evidence type="ECO:0000313" key="2">
    <source>
        <dbReference type="EMBL" id="KAL3616016.1"/>
    </source>
</evidence>
<protein>
    <recommendedName>
        <fullName evidence="1">DUF4218 domain-containing protein</fullName>
    </recommendedName>
</protein>
<feature type="domain" description="DUF4218" evidence="1">
    <location>
        <begin position="405"/>
        <end position="517"/>
    </location>
</feature>
<sequence length="622" mass="72116">MLWHKEKRIDDDYMRHPADSAAWKDFDKDFPQFAAEPRNVRLALATVGFNPFGDMSTSYSMWPVILAPLNLPPWDCMKDPFLFLCLLIPGKNSPGKDIDVYLRPLVDELKELFIDGADTFDVSVKKTFKLHASIMWTINDFPAYGDLSGWTTKGYLACPSCNERTYSVKLRNKICYMGHRRSLPRDHPWRKDKKKFNGKKEDAEPPISLTGDDFLLQLDRLQTRIPGKHASNKKRKRGPEELNWTKRSILFELPYWSKLKLRHNLDVMHIEKNICESILGTLMNVDGKTKDTVKARPDLEDMNIRKELHLIKKANDKYAMPAASYVMTKKERQEFCEFIRSVKFPDGYASNISRCVTSSDQKLSGMKSHDCHVILQRILPVGIRGSVTKEVREVLTELGHFFQHLCCKKLNKTELEKMKGDIGLILCKLEKIYPPAFFDVMVHLAIHLPDEAILGGSIQFRWMYPIERFLFGLKQSVRNKARLEGSVAEAYIAKECLTFCSMYLKGIETRFNREDRNNDIELDDSLPIFSQKCRPVRSTTYMNMSVEELKALMWFVFQNCEEVEPFLMMHKEELVVDGCMNLEREHKEKFPAWFKKHIIDLYDNDPSGVNESLYSLACAPNS</sequence>